<evidence type="ECO:0000256" key="7">
    <source>
        <dbReference type="SAM" id="MobiDB-lite"/>
    </source>
</evidence>
<evidence type="ECO:0000256" key="6">
    <source>
        <dbReference type="PROSITE-ProRule" id="PRU00339"/>
    </source>
</evidence>
<evidence type="ECO:0000259" key="8">
    <source>
        <dbReference type="PROSITE" id="PS50126"/>
    </source>
</evidence>
<feature type="compositionally biased region" description="Basic and acidic residues" evidence="7">
    <location>
        <begin position="198"/>
        <end position="207"/>
    </location>
</feature>
<dbReference type="FunFam" id="2.40.50.140:FF:000155">
    <property type="entry name" value="rRNA biogenesis protein RRP5"/>
    <property type="match status" value="1"/>
</dbReference>
<feature type="compositionally biased region" description="Polar residues" evidence="7">
    <location>
        <begin position="23"/>
        <end position="42"/>
    </location>
</feature>
<feature type="domain" description="S1 motif" evidence="8">
    <location>
        <begin position="921"/>
        <end position="990"/>
    </location>
</feature>
<dbReference type="Proteomes" id="UP000070544">
    <property type="component" value="Unassembled WGS sequence"/>
</dbReference>
<feature type="domain" description="S1 motif" evidence="8">
    <location>
        <begin position="1634"/>
        <end position="1704"/>
    </location>
</feature>
<comment type="subcellular location">
    <subcellularLocation>
        <location evidence="1">Nucleus</location>
        <location evidence="1">Nucleolus</location>
    </subcellularLocation>
</comment>
<proteinExistence type="predicted"/>
<dbReference type="STRING" id="1344416.A0A139AYG6"/>
<feature type="domain" description="S1 motif" evidence="8">
    <location>
        <begin position="1441"/>
        <end position="1515"/>
    </location>
</feature>
<dbReference type="Pfam" id="PF23231">
    <property type="entry name" value="HAT_Syf1_CNRKL1_C"/>
    <property type="match status" value="1"/>
</dbReference>
<keyword evidence="3" id="KW-0597">Phosphoprotein</keyword>
<dbReference type="SMART" id="SM00316">
    <property type="entry name" value="S1"/>
    <property type="match status" value="14"/>
</dbReference>
<dbReference type="InterPro" id="IPR055430">
    <property type="entry name" value="HAT_Syf1_CNRKL1_C"/>
</dbReference>
<dbReference type="InterPro" id="IPR003029">
    <property type="entry name" value="S1_domain"/>
</dbReference>
<dbReference type="InterPro" id="IPR011990">
    <property type="entry name" value="TPR-like_helical_dom_sf"/>
</dbReference>
<dbReference type="FunFam" id="1.25.40.10:FF:000065">
    <property type="entry name" value="Programmed cell death 11"/>
    <property type="match status" value="1"/>
</dbReference>
<feature type="repeat" description="TPR" evidence="6">
    <location>
        <begin position="1957"/>
        <end position="1990"/>
    </location>
</feature>
<dbReference type="PROSITE" id="PS50005">
    <property type="entry name" value="TPR"/>
    <property type="match status" value="1"/>
</dbReference>
<keyword evidence="6" id="KW-0802">TPR repeat</keyword>
<dbReference type="PANTHER" id="PTHR23270">
    <property type="entry name" value="PROGRAMMED CELL DEATH PROTEIN 11 PRE-RRNA PROCESSING PROTEIN RRP5"/>
    <property type="match status" value="1"/>
</dbReference>
<dbReference type="InterPro" id="IPR019734">
    <property type="entry name" value="TPR_rpt"/>
</dbReference>
<dbReference type="SUPFAM" id="SSF50249">
    <property type="entry name" value="Nucleic acid-binding proteins"/>
    <property type="match status" value="10"/>
</dbReference>
<keyword evidence="5" id="KW-0539">Nucleus</keyword>
<organism evidence="9 10">
    <name type="scientific">Gonapodya prolifera (strain JEL478)</name>
    <name type="common">Monoblepharis prolifera</name>
    <dbReference type="NCBI Taxonomy" id="1344416"/>
    <lineage>
        <taxon>Eukaryota</taxon>
        <taxon>Fungi</taxon>
        <taxon>Fungi incertae sedis</taxon>
        <taxon>Chytridiomycota</taxon>
        <taxon>Chytridiomycota incertae sedis</taxon>
        <taxon>Monoblepharidomycetes</taxon>
        <taxon>Monoblepharidales</taxon>
        <taxon>Gonapodyaceae</taxon>
        <taxon>Gonapodya</taxon>
    </lineage>
</organism>
<dbReference type="Pfam" id="PF24682">
    <property type="entry name" value="OB_RRP5"/>
    <property type="match status" value="1"/>
</dbReference>
<dbReference type="CDD" id="cd05702">
    <property type="entry name" value="S1_Rrp5_repeat_hs11_sc8"/>
    <property type="match status" value="1"/>
</dbReference>
<dbReference type="EMBL" id="KQ965732">
    <property type="protein sequence ID" value="KXS21740.1"/>
    <property type="molecule type" value="Genomic_DNA"/>
</dbReference>
<evidence type="ECO:0000313" key="9">
    <source>
        <dbReference type="EMBL" id="KXS21740.1"/>
    </source>
</evidence>
<feature type="region of interest" description="Disordered" evidence="7">
    <location>
        <begin position="198"/>
        <end position="266"/>
    </location>
</feature>
<feature type="region of interest" description="Disordered" evidence="7">
    <location>
        <begin position="1"/>
        <end position="154"/>
    </location>
</feature>
<dbReference type="FunFam" id="2.40.50.140:FF:000103">
    <property type="entry name" value="protein RRP5 homolog"/>
    <property type="match status" value="4"/>
</dbReference>
<dbReference type="SUPFAM" id="SSF48452">
    <property type="entry name" value="TPR-like"/>
    <property type="match status" value="2"/>
</dbReference>
<evidence type="ECO:0000256" key="3">
    <source>
        <dbReference type="ARBA" id="ARBA00022553"/>
    </source>
</evidence>
<feature type="compositionally biased region" description="Basic and acidic residues" evidence="7">
    <location>
        <begin position="1812"/>
        <end position="1827"/>
    </location>
</feature>
<dbReference type="CDD" id="cd00164">
    <property type="entry name" value="S1_like"/>
    <property type="match status" value="1"/>
</dbReference>
<keyword evidence="4" id="KW-0677">Repeat</keyword>
<feature type="domain" description="S1 motif" evidence="8">
    <location>
        <begin position="736"/>
        <end position="805"/>
    </location>
</feature>
<dbReference type="CDD" id="cd05697">
    <property type="entry name" value="S1_Rrp5_repeat_hs5"/>
    <property type="match status" value="1"/>
</dbReference>
<dbReference type="OMA" id="GQYLRAY"/>
<feature type="compositionally biased region" description="Acidic residues" evidence="7">
    <location>
        <begin position="86"/>
        <end position="102"/>
    </location>
</feature>
<evidence type="ECO:0000256" key="4">
    <source>
        <dbReference type="ARBA" id="ARBA00022737"/>
    </source>
</evidence>
<dbReference type="GO" id="GO:0006364">
    <property type="term" value="P:rRNA processing"/>
    <property type="evidence" value="ECO:0007669"/>
    <property type="project" value="UniProtKB-KW"/>
</dbReference>
<feature type="domain" description="S1 motif" evidence="8">
    <location>
        <begin position="1541"/>
        <end position="1610"/>
    </location>
</feature>
<gene>
    <name evidence="9" type="ORF">M427DRAFT_277605</name>
</gene>
<evidence type="ECO:0000256" key="1">
    <source>
        <dbReference type="ARBA" id="ARBA00004604"/>
    </source>
</evidence>
<feature type="domain" description="S1 motif" evidence="8">
    <location>
        <begin position="647"/>
        <end position="716"/>
    </location>
</feature>
<dbReference type="PROSITE" id="PS50126">
    <property type="entry name" value="S1"/>
    <property type="match status" value="11"/>
</dbReference>
<evidence type="ECO:0000313" key="10">
    <source>
        <dbReference type="Proteomes" id="UP000070544"/>
    </source>
</evidence>
<dbReference type="InterPro" id="IPR003107">
    <property type="entry name" value="HAT"/>
</dbReference>
<keyword evidence="2" id="KW-0698">rRNA processing</keyword>
<accession>A0A139AYG6</accession>
<feature type="compositionally biased region" description="Acidic residues" evidence="7">
    <location>
        <begin position="1786"/>
        <end position="1799"/>
    </location>
</feature>
<reference evidence="9 10" key="1">
    <citation type="journal article" date="2015" name="Genome Biol. Evol.">
        <title>Phylogenomic analyses indicate that early fungi evolved digesting cell walls of algal ancestors of land plants.</title>
        <authorList>
            <person name="Chang Y."/>
            <person name="Wang S."/>
            <person name="Sekimoto S."/>
            <person name="Aerts A.L."/>
            <person name="Choi C."/>
            <person name="Clum A."/>
            <person name="LaButti K.M."/>
            <person name="Lindquist E.A."/>
            <person name="Yee Ngan C."/>
            <person name="Ohm R.A."/>
            <person name="Salamov A.A."/>
            <person name="Grigoriev I.V."/>
            <person name="Spatafora J.W."/>
            <person name="Berbee M.L."/>
        </authorList>
    </citation>
    <scope>NUCLEOTIDE SEQUENCE [LARGE SCALE GENOMIC DNA]</scope>
    <source>
        <strain evidence="9 10">JEL478</strain>
    </source>
</reference>
<name>A0A139AYG6_GONPJ</name>
<sequence>MAPPRNGPVNASRKDAKRKSPSSDRSGPSLKSTGVSKPTDSTLVMAADGQEVEFPRGTTSENTSKREANGAGNLRNAGKRTRDNDGPTDDLFVEDGAGEDDGSEAKKSAKRMKTKNGESKAVKPGRKAGGKNAESDSRGAKLKPNALSASHLPTGLRVLGVVKEISDIDVVVSLPNNITAFLPITNVSEMVSRKAEEVANALEKDAESDSGDSDVSNDTKGDDTMVDKDGSDNDSNNPDEDSETDLDKMEVDSSDDETEEPTLPNLRNLFHIGQLLACRVTEVETSNKKTGGANAPSGSTKQTKRVEITVDPRIVNEGVEALEGMILACVVHSQEDTGVLLEPSLGSFRSAFCPMSLARSYMSYVNEQRGLPVDTELEPGQVALCVVQSVDLDRGLLNVALDRPLLSSALLGMAGGKKMKSDSKKKDKPPSITFDSLTPLSSCKVVVTRHIRDGTGAIAAVGVKLGEIDGVIGGVHLGLGGNGSDGWDDEVAKEFPVNAAINVRVLHSDPTLRRISFTRRGALLSLTEKPLSVPPAKSSKNGDSLDVGSFVTVRSVVVDKYGILGKVAAVGGEATAGSSESWGYIHISRLSDAHTPPTIHTDSRYATGTLHKARIVGVDLCDGVWQCSAQKSILETKFLRISDIAVGSVVKGTVLKHGSFGMVVKLTDTITGVVPAAHLSDIRLKNPEKLHKVGSNVKCRVVTVDVTAKKVQLSCRKSLVAMAFPPLTAYSEAQPGSIHLGVVTAVKEFGCLVTFFGGVRCLVPLQELSDGFVEKPSDVASVGKVVKCRVLTVDPAQEKLRCSFKMSERSGTVKGTVEVGQLVDGRVVSATAEGVLVQLLSSDQDTSAPTKAFIPPFHLSDFPSLIQKWSDKLRDGALMKNLIVTSKDEKKGRIVASNKSLLREYGQRNILPVGFEDFEVGRLVPGWIKNSTDLGVFVGFVGGQVGLARKHDLADLFVTEPKEFFQIGQTVLARVVEVDQTQKRFFVTLKTSTCLDTEDRFPLASLEKNTLDEGFGMFYMIQLFEEKDALELGKLTSEGFAADPESKWKESFRIGHEMEGTVKQVMPYGVIVKATITEKVSGLIPGDLLKGKRPKPGDSLQCVVLDLDGGKKILDLSPKDTSNVLAEKKMAPEFNRVYDAVVEVVKHDYCVLRVPGLGNQVVFAPTRNFNSGAGVSTKYRASQTVRVKFVSPFWEQSSLSEGRILCLTVAEKLKKPTAPSEKSADLRRHLKDPLDAKLQSLEDFKLGITTRARVKSVKSTQVNLTLAENLNGRVHCTEVYDSFADVKDKKHPLSRFKIGDEIECKVVGILNSKNHKYLPISHRNPASQSMVEMTVRPADLAAPIGELDEDRPKINHVDIPVGQKMLGFIQRVESDALWVHVSPAVLARVAPLEASEQLEVVRDLAKHFAPGMAVNCWAIQKDDGKGTVDLSLRENPGIITGSVTVGRVLSVDENKAVNVILGGGKKLFGRAFVTDLSDRFESNPTKKYSVGAYVACRILSVTERDGRTFADVSLRPSQILKKVSEKVEDPEFDSVASLSVGAVVRGYVKNVTDSGCFVSLGRNLSGRVKIKEMSDDYVKDWKGLVKIGQLVRAEVIGIDTDRNQVELTLKQSVVNPEGYKKAKKKLDWEGLTKGMKLDGTVRKVESFGVFINIVGATISGLCHISEVSDKPIKDLTSLYSVGDPVKVIVLKVNREGKRLSLGLKPSYFDADDFEPTTKGDLSEDMSGQEEAQSSSEFIKHVTNIDVEMEDTESPRGPAGKPQGMSVKATWDPESALAVIGPGATNDADDSEDEDDEKDPDETPKSRKQRLKEKKEEERQIDEREKALLDPSSVPQVAADFERLLLGSPNDSFLWIKYMAFHMQMAEVEHARQTAERALRTINYRDEEEKLNVWIAFMNLENAFGTPETLQAVFDRAVQYNEPLKVYKQLVQIYEKSGKPDLVESTYQVMVKKFNTNPKVWQSFGQFYLQQSEGEKARELLQRSLKSLPKRDHVDNIAAFGQLEFKFGDPERGRTIFEGVLGNYPKRVDLWSVYLDMEISRVGDVPTIRRLFERVIHIKFSSKKMKFLFTRYLDFEKKHGTEETVQHVKDEAMRYVESIAPNAAGGGQDEDGSDEEA</sequence>
<feature type="domain" description="S1 motif" evidence="8">
    <location>
        <begin position="155"/>
        <end position="198"/>
    </location>
</feature>
<dbReference type="GO" id="GO:0032040">
    <property type="term" value="C:small-subunit processome"/>
    <property type="evidence" value="ECO:0007669"/>
    <property type="project" value="TreeGrafter"/>
</dbReference>
<dbReference type="OrthoDB" id="412781at2759"/>
<dbReference type="CDD" id="cd05708">
    <property type="entry name" value="S1_Rrp5_repeat_sc12"/>
    <property type="match status" value="1"/>
</dbReference>
<dbReference type="PANTHER" id="PTHR23270:SF10">
    <property type="entry name" value="PROTEIN RRP5 HOMOLOG"/>
    <property type="match status" value="1"/>
</dbReference>
<feature type="region of interest" description="Disordered" evidence="7">
    <location>
        <begin position="284"/>
        <end position="303"/>
    </location>
</feature>
<dbReference type="InterPro" id="IPR048058">
    <property type="entry name" value="Rrp5_S1_rpt_hs11_sc8"/>
</dbReference>
<keyword evidence="10" id="KW-1185">Reference proteome</keyword>
<feature type="domain" description="S1 motif" evidence="8">
    <location>
        <begin position="1362"/>
        <end position="1433"/>
    </location>
</feature>
<feature type="region of interest" description="Disordered" evidence="7">
    <location>
        <begin position="1712"/>
        <end position="1738"/>
    </location>
</feature>
<dbReference type="Pfam" id="PF00575">
    <property type="entry name" value="S1"/>
    <property type="match status" value="5"/>
</dbReference>
<protein>
    <submittedName>
        <fullName evidence="9">Nucleic acid-binding protein</fullName>
    </submittedName>
</protein>
<dbReference type="Gene3D" id="1.25.40.10">
    <property type="entry name" value="Tetratricopeptide repeat domain"/>
    <property type="match status" value="1"/>
</dbReference>
<feature type="region of interest" description="Disordered" evidence="7">
    <location>
        <begin position="1778"/>
        <end position="1831"/>
    </location>
</feature>
<dbReference type="InterPro" id="IPR012340">
    <property type="entry name" value="NA-bd_OB-fold"/>
</dbReference>
<feature type="domain" description="S1 motif" evidence="8">
    <location>
        <begin position="820"/>
        <end position="899"/>
    </location>
</feature>
<feature type="domain" description="S1 motif" evidence="8">
    <location>
        <begin position="1247"/>
        <end position="1323"/>
    </location>
</feature>
<dbReference type="Gene3D" id="2.40.50.140">
    <property type="entry name" value="Nucleic acid-binding proteins"/>
    <property type="match status" value="10"/>
</dbReference>
<evidence type="ECO:0000256" key="5">
    <source>
        <dbReference type="ARBA" id="ARBA00023242"/>
    </source>
</evidence>
<feature type="domain" description="S1 motif" evidence="8">
    <location>
        <begin position="1055"/>
        <end position="1119"/>
    </location>
</feature>
<dbReference type="InterPro" id="IPR057300">
    <property type="entry name" value="OB_Rrp5"/>
</dbReference>
<evidence type="ECO:0000256" key="2">
    <source>
        <dbReference type="ARBA" id="ARBA00022552"/>
    </source>
</evidence>
<dbReference type="GO" id="GO:0003723">
    <property type="term" value="F:RNA binding"/>
    <property type="evidence" value="ECO:0007669"/>
    <property type="project" value="TreeGrafter"/>
</dbReference>
<dbReference type="SMART" id="SM00386">
    <property type="entry name" value="HAT"/>
    <property type="match status" value="7"/>
</dbReference>
<feature type="compositionally biased region" description="Basic and acidic residues" evidence="7">
    <location>
        <begin position="217"/>
        <end position="231"/>
    </location>
</feature>
<dbReference type="InterPro" id="IPR045209">
    <property type="entry name" value="Rrp5"/>
</dbReference>